<evidence type="ECO:0000313" key="2">
    <source>
        <dbReference type="Proteomes" id="UP000010932"/>
    </source>
</evidence>
<comment type="caution">
    <text evidence="1">The sequence shown here is derived from an EMBL/GenBank/DDBJ whole genome shotgun (WGS) entry which is preliminary data.</text>
</comment>
<protein>
    <submittedName>
        <fullName evidence="1">Uncharacterized protein</fullName>
    </submittedName>
</protein>
<proteinExistence type="predicted"/>
<dbReference type="EMBL" id="ANKQ01000001">
    <property type="protein sequence ID" value="ELP57048.1"/>
    <property type="molecule type" value="Genomic_DNA"/>
</dbReference>
<accession>L7EEB8</accession>
<reference evidence="1 2" key="1">
    <citation type="journal article" date="2013" name="Genome Announc.">
        <title>Whole-Genome Sequence of Microcystis aeruginosa TAIHU98, a Nontoxic Bloom-Forming Strain Isolated from Taihu Lake, China.</title>
        <authorList>
            <person name="Yang C."/>
            <person name="Zhang W."/>
            <person name="Ren M."/>
            <person name="Song L."/>
            <person name="Li T."/>
            <person name="Zhao J."/>
        </authorList>
    </citation>
    <scope>NUCLEOTIDE SEQUENCE [LARGE SCALE GENOMIC DNA]</scope>
    <source>
        <strain evidence="1 2">TAIHU98</strain>
    </source>
</reference>
<sequence>MIKLTGSDSDNFMKITVDIPDEIAQRLGQTGDNLAHKLLEMVIADAYRASIWLFSTLCDNFCLWNREMLTEKDFYDYFAEETISIGFVSTQKPEEPVS</sequence>
<dbReference type="AlphaFoldDB" id="L7EEB8"/>
<dbReference type="RefSeq" id="WP_002734446.1">
    <property type="nucleotide sequence ID" value="NZ_ANKQ01000001.1"/>
</dbReference>
<organism evidence="1 2">
    <name type="scientific">Microcystis aeruginosa TAIHU98</name>
    <dbReference type="NCBI Taxonomy" id="1134457"/>
    <lineage>
        <taxon>Bacteria</taxon>
        <taxon>Bacillati</taxon>
        <taxon>Cyanobacteriota</taxon>
        <taxon>Cyanophyceae</taxon>
        <taxon>Oscillatoriophycideae</taxon>
        <taxon>Chroococcales</taxon>
        <taxon>Microcystaceae</taxon>
        <taxon>Microcystis</taxon>
    </lineage>
</organism>
<dbReference type="Proteomes" id="UP000010932">
    <property type="component" value="Unassembled WGS sequence"/>
</dbReference>
<evidence type="ECO:0000313" key="1">
    <source>
        <dbReference type="EMBL" id="ELP57048.1"/>
    </source>
</evidence>
<dbReference type="PATRIC" id="fig|1134457.3.peg.1096"/>
<gene>
    <name evidence="1" type="ORF">O53_1660</name>
</gene>
<name>L7EEB8_MICAE</name>